<dbReference type="Proteomes" id="UP000008783">
    <property type="component" value="Unassembled WGS sequence"/>
</dbReference>
<feature type="region of interest" description="Disordered" evidence="1">
    <location>
        <begin position="106"/>
        <end position="223"/>
    </location>
</feature>
<sequence length="223" mass="22753">MIHSSVVALCVFLLGAGVSATLDPATGYASGKKPTDSWIATASATSSSEIQASECSHNTRMSNQKFAWFKIDPSKVNQNGSTYGTCYASNTAPDESQLESNSGYDVFFWQNSGGQSGTGTGPIKDPNTGKAGYEDNSGKFHLGNAPGDGNTQQESTETATSAKPDTQSGNPNPSADRSSGTGRKAAEKNRLNGTGLAKISTGTGGADSNSAGSGLAGMGSFQQ</sequence>
<dbReference type="RefSeq" id="XP_003307545.2">
    <property type="nucleotide sequence ID" value="XM_003307497.2"/>
</dbReference>
<dbReference type="eggNOG" id="ENOG502SA1S">
    <property type="taxonomic scope" value="Eukaryota"/>
</dbReference>
<keyword evidence="4" id="KW-1185">Reference proteome</keyword>
<evidence type="ECO:0000313" key="3">
    <source>
        <dbReference type="EMBL" id="EFP74539.2"/>
    </source>
</evidence>
<accession>E3JRP6</accession>
<evidence type="ECO:0000313" key="4">
    <source>
        <dbReference type="Proteomes" id="UP000008783"/>
    </source>
</evidence>
<gene>
    <name evidence="3" type="ORF">PGTG_00495</name>
</gene>
<dbReference type="GeneID" id="10527711"/>
<evidence type="ECO:0000256" key="2">
    <source>
        <dbReference type="SAM" id="SignalP"/>
    </source>
</evidence>
<dbReference type="OrthoDB" id="2503968at2759"/>
<dbReference type="EMBL" id="DS178262">
    <property type="protein sequence ID" value="EFP74539.2"/>
    <property type="molecule type" value="Genomic_DNA"/>
</dbReference>
<name>E3JRP6_PUCGT</name>
<feature type="compositionally biased region" description="Polar residues" evidence="1">
    <location>
        <begin position="149"/>
        <end position="181"/>
    </location>
</feature>
<dbReference type="HOGENOM" id="CLU_088669_0_0_1"/>
<dbReference type="AlphaFoldDB" id="E3JRP6"/>
<dbReference type="InParanoid" id="E3JRP6"/>
<dbReference type="KEGG" id="pgr:PGTG_00495"/>
<protein>
    <submittedName>
        <fullName evidence="3">Uncharacterized protein</fullName>
    </submittedName>
</protein>
<keyword evidence="2" id="KW-0732">Signal</keyword>
<dbReference type="VEuPathDB" id="FungiDB:PGTG_00495"/>
<dbReference type="PANTHER" id="PTHR35396">
    <property type="entry name" value="SMALL SECRETED PROTEIN"/>
    <property type="match status" value="1"/>
</dbReference>
<feature type="chain" id="PRO_5003172896" evidence="2">
    <location>
        <begin position="21"/>
        <end position="223"/>
    </location>
</feature>
<feature type="signal peptide" evidence="2">
    <location>
        <begin position="1"/>
        <end position="20"/>
    </location>
</feature>
<reference evidence="4" key="2">
    <citation type="journal article" date="2011" name="Proc. Natl. Acad. Sci. U.S.A.">
        <title>Obligate biotrophy features unraveled by the genomic analysis of rust fungi.</title>
        <authorList>
            <person name="Duplessis S."/>
            <person name="Cuomo C.A."/>
            <person name="Lin Y.-C."/>
            <person name="Aerts A."/>
            <person name="Tisserant E."/>
            <person name="Veneault-Fourrey C."/>
            <person name="Joly D.L."/>
            <person name="Hacquard S."/>
            <person name="Amselem J."/>
            <person name="Cantarel B.L."/>
            <person name="Chiu R."/>
            <person name="Coutinho P.M."/>
            <person name="Feau N."/>
            <person name="Field M."/>
            <person name="Frey P."/>
            <person name="Gelhaye E."/>
            <person name="Goldberg J."/>
            <person name="Grabherr M.G."/>
            <person name="Kodira C.D."/>
            <person name="Kohler A."/>
            <person name="Kuees U."/>
            <person name="Lindquist E.A."/>
            <person name="Lucas S.M."/>
            <person name="Mago R."/>
            <person name="Mauceli E."/>
            <person name="Morin E."/>
            <person name="Murat C."/>
            <person name="Pangilinan J.L."/>
            <person name="Park R."/>
            <person name="Pearson M."/>
            <person name="Quesneville H."/>
            <person name="Rouhier N."/>
            <person name="Sakthikumar S."/>
            <person name="Salamov A.A."/>
            <person name="Schmutz J."/>
            <person name="Selles B."/>
            <person name="Shapiro H."/>
            <person name="Tanguay P."/>
            <person name="Tuskan G.A."/>
            <person name="Henrissat B."/>
            <person name="Van de Peer Y."/>
            <person name="Rouze P."/>
            <person name="Ellis J.G."/>
            <person name="Dodds P.N."/>
            <person name="Schein J.E."/>
            <person name="Zhong S."/>
            <person name="Hamelin R.C."/>
            <person name="Grigoriev I.V."/>
            <person name="Szabo L.J."/>
            <person name="Martin F."/>
        </authorList>
    </citation>
    <scope>NUCLEOTIDE SEQUENCE [LARGE SCALE GENOMIC DNA]</scope>
    <source>
        <strain evidence="4">CRL 75-36-700-3 / race SCCL</strain>
    </source>
</reference>
<dbReference type="STRING" id="418459.E3JRP6"/>
<organism evidence="3 4">
    <name type="scientific">Puccinia graminis f. sp. tritici (strain CRL 75-36-700-3 / race SCCL)</name>
    <name type="common">Black stem rust fungus</name>
    <dbReference type="NCBI Taxonomy" id="418459"/>
    <lineage>
        <taxon>Eukaryota</taxon>
        <taxon>Fungi</taxon>
        <taxon>Dikarya</taxon>
        <taxon>Basidiomycota</taxon>
        <taxon>Pucciniomycotina</taxon>
        <taxon>Pucciniomycetes</taxon>
        <taxon>Pucciniales</taxon>
        <taxon>Pucciniaceae</taxon>
        <taxon>Puccinia</taxon>
    </lineage>
</organism>
<reference key="1">
    <citation type="submission" date="2007-01" db="EMBL/GenBank/DDBJ databases">
        <title>The Genome Sequence of Puccinia graminis f. sp. tritici Strain CRL 75-36-700-3.</title>
        <authorList>
            <consortium name="The Broad Institute Genome Sequencing Platform"/>
            <person name="Birren B."/>
            <person name="Lander E."/>
            <person name="Galagan J."/>
            <person name="Nusbaum C."/>
            <person name="Devon K."/>
            <person name="Cuomo C."/>
            <person name="Jaffe D."/>
            <person name="Butler J."/>
            <person name="Alvarez P."/>
            <person name="Gnerre S."/>
            <person name="Grabherr M."/>
            <person name="Mauceli E."/>
            <person name="Brockman W."/>
            <person name="Young S."/>
            <person name="LaButti K."/>
            <person name="Sykes S."/>
            <person name="DeCaprio D."/>
            <person name="Crawford M."/>
            <person name="Koehrsen M."/>
            <person name="Engels R."/>
            <person name="Montgomery P."/>
            <person name="Pearson M."/>
            <person name="Howarth C."/>
            <person name="Larson L."/>
            <person name="White J."/>
            <person name="Zeng Q."/>
            <person name="Kodira C."/>
            <person name="Yandava C."/>
            <person name="Alvarado L."/>
            <person name="O'Leary S."/>
            <person name="Szabo L."/>
            <person name="Dean R."/>
            <person name="Schein J."/>
        </authorList>
    </citation>
    <scope>NUCLEOTIDE SEQUENCE</scope>
    <source>
        <strain>CRL 75-36-700-3</strain>
    </source>
</reference>
<dbReference type="PANTHER" id="PTHR35396:SF1">
    <property type="entry name" value="SMALL SECRETED PROTEIN"/>
    <property type="match status" value="1"/>
</dbReference>
<evidence type="ECO:0000256" key="1">
    <source>
        <dbReference type="SAM" id="MobiDB-lite"/>
    </source>
</evidence>
<proteinExistence type="predicted"/>